<dbReference type="GO" id="GO:0005783">
    <property type="term" value="C:endoplasmic reticulum"/>
    <property type="evidence" value="ECO:0007669"/>
    <property type="project" value="TreeGrafter"/>
</dbReference>
<dbReference type="GO" id="GO:0004656">
    <property type="term" value="F:procollagen-proline 4-dioxygenase activity"/>
    <property type="evidence" value="ECO:0007669"/>
    <property type="project" value="TreeGrafter"/>
</dbReference>
<feature type="signal peptide" evidence="6">
    <location>
        <begin position="1"/>
        <end position="25"/>
    </location>
</feature>
<dbReference type="InterPro" id="IPR045054">
    <property type="entry name" value="P4HA-like"/>
</dbReference>
<dbReference type="SMART" id="SM00702">
    <property type="entry name" value="P4Hc"/>
    <property type="match status" value="1"/>
</dbReference>
<dbReference type="Pfam" id="PF13640">
    <property type="entry name" value="2OG-FeII_Oxy_3"/>
    <property type="match status" value="1"/>
</dbReference>
<dbReference type="AlphaFoldDB" id="A0A6A5YVZ9"/>
<evidence type="ECO:0000256" key="6">
    <source>
        <dbReference type="SAM" id="SignalP"/>
    </source>
</evidence>
<dbReference type="PROSITE" id="PS51471">
    <property type="entry name" value="FE2OG_OXY"/>
    <property type="match status" value="1"/>
</dbReference>
<keyword evidence="5" id="KW-0408">Iron</keyword>
<evidence type="ECO:0000256" key="4">
    <source>
        <dbReference type="ARBA" id="ARBA00023002"/>
    </source>
</evidence>
<sequence>MPCVSKGPVTLFSLISLGLLSIVLQNLTLQKWPFTSSNTTVQESFVCAHPSYTSRIVSYDPLIIHLENFITPAEREYLINRGRPLLQRSLVANRDGGPPIERPARTSSTAFIPYNDTTAYCIQQRAAEFQGFLSVRKIEMLQVVQYKQHQEYRAHYDWGVASAHKRERESTIYGILKGDCEHCGTQFPEISVDWSGEDERWCDFVECEETEMLTFKAVAGSAVFWKNLHDDEEGDRRTLHAGLPVRNGTKVGLNIWTVV</sequence>
<protein>
    <recommendedName>
        <fullName evidence="7">Fe2OG dioxygenase domain-containing protein</fullName>
    </recommendedName>
</protein>
<evidence type="ECO:0000256" key="5">
    <source>
        <dbReference type="ARBA" id="ARBA00023004"/>
    </source>
</evidence>
<dbReference type="PANTHER" id="PTHR10869:SF242">
    <property type="entry name" value="PROLYL 4-HYDROXYLASE ALPHA SUBUNIT DOMAIN-CONTAINING PROTEIN"/>
    <property type="match status" value="1"/>
</dbReference>
<evidence type="ECO:0000256" key="2">
    <source>
        <dbReference type="ARBA" id="ARBA00022723"/>
    </source>
</evidence>
<dbReference type="InterPro" id="IPR006620">
    <property type="entry name" value="Pro_4_hyd_alph"/>
</dbReference>
<dbReference type="OrthoDB" id="420380at2759"/>
<reference evidence="8" key="1">
    <citation type="journal article" date="2020" name="Stud. Mycol.">
        <title>101 Dothideomycetes genomes: a test case for predicting lifestyles and emergence of pathogens.</title>
        <authorList>
            <person name="Haridas S."/>
            <person name="Albert R."/>
            <person name="Binder M."/>
            <person name="Bloem J."/>
            <person name="Labutti K."/>
            <person name="Salamov A."/>
            <person name="Andreopoulos B."/>
            <person name="Baker S."/>
            <person name="Barry K."/>
            <person name="Bills G."/>
            <person name="Bluhm B."/>
            <person name="Cannon C."/>
            <person name="Castanera R."/>
            <person name="Culley D."/>
            <person name="Daum C."/>
            <person name="Ezra D."/>
            <person name="Gonzalez J."/>
            <person name="Henrissat B."/>
            <person name="Kuo A."/>
            <person name="Liang C."/>
            <person name="Lipzen A."/>
            <person name="Lutzoni F."/>
            <person name="Magnuson J."/>
            <person name="Mondo S."/>
            <person name="Nolan M."/>
            <person name="Ohm R."/>
            <person name="Pangilinan J."/>
            <person name="Park H.-J."/>
            <person name="Ramirez L."/>
            <person name="Alfaro M."/>
            <person name="Sun H."/>
            <person name="Tritt A."/>
            <person name="Yoshinaga Y."/>
            <person name="Zwiers L.-H."/>
            <person name="Turgeon B."/>
            <person name="Goodwin S."/>
            <person name="Spatafora J."/>
            <person name="Crous P."/>
            <person name="Grigoriev I."/>
        </authorList>
    </citation>
    <scope>NUCLEOTIDE SEQUENCE</scope>
    <source>
        <strain evidence="8">CBS 627.86</strain>
    </source>
</reference>
<evidence type="ECO:0000313" key="8">
    <source>
        <dbReference type="EMBL" id="KAF2111302.1"/>
    </source>
</evidence>
<dbReference type="PANTHER" id="PTHR10869">
    <property type="entry name" value="PROLYL 4-HYDROXYLASE ALPHA SUBUNIT"/>
    <property type="match status" value="1"/>
</dbReference>
<evidence type="ECO:0000256" key="1">
    <source>
        <dbReference type="ARBA" id="ARBA00001961"/>
    </source>
</evidence>
<feature type="chain" id="PRO_5025560308" description="Fe2OG dioxygenase domain-containing protein" evidence="6">
    <location>
        <begin position="26"/>
        <end position="259"/>
    </location>
</feature>
<keyword evidence="3" id="KW-0223">Dioxygenase</keyword>
<keyword evidence="9" id="KW-1185">Reference proteome</keyword>
<dbReference type="Proteomes" id="UP000799770">
    <property type="component" value="Unassembled WGS sequence"/>
</dbReference>
<organism evidence="8 9">
    <name type="scientific">Lophiotrema nucula</name>
    <dbReference type="NCBI Taxonomy" id="690887"/>
    <lineage>
        <taxon>Eukaryota</taxon>
        <taxon>Fungi</taxon>
        <taxon>Dikarya</taxon>
        <taxon>Ascomycota</taxon>
        <taxon>Pezizomycotina</taxon>
        <taxon>Dothideomycetes</taxon>
        <taxon>Pleosporomycetidae</taxon>
        <taxon>Pleosporales</taxon>
        <taxon>Lophiotremataceae</taxon>
        <taxon>Lophiotrema</taxon>
    </lineage>
</organism>
<accession>A0A6A5YVZ9</accession>
<dbReference type="GO" id="GO:0031418">
    <property type="term" value="F:L-ascorbic acid binding"/>
    <property type="evidence" value="ECO:0007669"/>
    <property type="project" value="InterPro"/>
</dbReference>
<keyword evidence="2" id="KW-0479">Metal-binding</keyword>
<name>A0A6A5YVZ9_9PLEO</name>
<dbReference type="InterPro" id="IPR044862">
    <property type="entry name" value="Pro_4_hyd_alph_FE2OG_OXY"/>
</dbReference>
<keyword evidence="4" id="KW-0560">Oxidoreductase</keyword>
<dbReference type="Gene3D" id="2.60.120.620">
    <property type="entry name" value="q2cbj1_9rhob like domain"/>
    <property type="match status" value="1"/>
</dbReference>
<proteinExistence type="predicted"/>
<evidence type="ECO:0000313" key="9">
    <source>
        <dbReference type="Proteomes" id="UP000799770"/>
    </source>
</evidence>
<keyword evidence="6" id="KW-0732">Signal</keyword>
<dbReference type="InterPro" id="IPR005123">
    <property type="entry name" value="Oxoglu/Fe-dep_dioxygenase_dom"/>
</dbReference>
<feature type="domain" description="Fe2OG dioxygenase" evidence="7">
    <location>
        <begin position="137"/>
        <end position="259"/>
    </location>
</feature>
<dbReference type="GO" id="GO:0005506">
    <property type="term" value="F:iron ion binding"/>
    <property type="evidence" value="ECO:0007669"/>
    <property type="project" value="InterPro"/>
</dbReference>
<dbReference type="EMBL" id="ML977335">
    <property type="protein sequence ID" value="KAF2111302.1"/>
    <property type="molecule type" value="Genomic_DNA"/>
</dbReference>
<evidence type="ECO:0000256" key="3">
    <source>
        <dbReference type="ARBA" id="ARBA00022964"/>
    </source>
</evidence>
<evidence type="ECO:0000259" key="7">
    <source>
        <dbReference type="PROSITE" id="PS51471"/>
    </source>
</evidence>
<comment type="cofactor">
    <cofactor evidence="1">
        <name>L-ascorbate</name>
        <dbReference type="ChEBI" id="CHEBI:38290"/>
    </cofactor>
</comment>
<gene>
    <name evidence="8" type="ORF">BDV96DRAFT_635016</name>
</gene>